<name>A0A5C5RP90_9ACTN</name>
<evidence type="ECO:0008006" key="3">
    <source>
        <dbReference type="Google" id="ProtNLM"/>
    </source>
</evidence>
<keyword evidence="2" id="KW-1185">Reference proteome</keyword>
<evidence type="ECO:0000313" key="2">
    <source>
        <dbReference type="Proteomes" id="UP000319792"/>
    </source>
</evidence>
<dbReference type="AlphaFoldDB" id="A0A5C5RP90"/>
<accession>A0A5C5RP90</accession>
<proteinExistence type="predicted"/>
<evidence type="ECO:0000313" key="1">
    <source>
        <dbReference type="EMBL" id="TWS24442.1"/>
    </source>
</evidence>
<protein>
    <recommendedName>
        <fullName evidence="3">Helix-turn-helix DNA binding domain protein</fullName>
    </recommendedName>
</protein>
<organism evidence="1 2">
    <name type="scientific">Tsukamurella sputi</name>
    <dbReference type="NCBI Taxonomy" id="2591848"/>
    <lineage>
        <taxon>Bacteria</taxon>
        <taxon>Bacillati</taxon>
        <taxon>Actinomycetota</taxon>
        <taxon>Actinomycetes</taxon>
        <taxon>Mycobacteriales</taxon>
        <taxon>Tsukamurellaceae</taxon>
        <taxon>Tsukamurella</taxon>
    </lineage>
</organism>
<reference evidence="1 2" key="1">
    <citation type="submission" date="2019-06" db="EMBL/GenBank/DDBJ databases">
        <authorList>
            <person name="Teng J.L.L."/>
            <person name="Lee H.H."/>
            <person name="Lau S.K.P."/>
            <person name="Woo P.C.Y."/>
        </authorList>
    </citation>
    <scope>NUCLEOTIDE SEQUENCE [LARGE SCALE GENOMIC DNA]</scope>
    <source>
        <strain evidence="1 2">HKU70</strain>
    </source>
</reference>
<comment type="caution">
    <text evidence="1">The sequence shown here is derived from an EMBL/GenBank/DDBJ whole genome shotgun (WGS) entry which is preliminary data.</text>
</comment>
<dbReference type="RefSeq" id="WP_146434487.1">
    <property type="nucleotide sequence ID" value="NZ_VIGV01000003.1"/>
</dbReference>
<sequence length="167" mass="18255">MIGDSKPEDDAERARLREQELEMEALSLFIAGAPPESIAKRQGCTRAVALSRLQRGVQVRQGERDQLAKYSQTVIADRLEMLYRAYVKPAMEGDLAAAKYVLQVHHEVVALTGAAEPNRSVVEVQQAGDLDQEIASLVAVMEQNAREDALRALPAAATVDDEGPETE</sequence>
<reference evidence="1 2" key="2">
    <citation type="submission" date="2019-08" db="EMBL/GenBank/DDBJ databases">
        <title>Tsukamurella conjunctivitidis sp. nov., Tsukamurella assacharolytica sp. nov. and Tsukamurella sputae sp. nov. isolated from patients with conjunctivitis, bacteraemia (lymphoma) and respiratory infection (sputum) in Hong Kong.</title>
        <authorList>
            <person name="Fok K.M.N."/>
            <person name="Fong J.Y.H."/>
        </authorList>
    </citation>
    <scope>NUCLEOTIDE SEQUENCE [LARGE SCALE GENOMIC DNA]</scope>
    <source>
        <strain evidence="1 2">HKU70</strain>
    </source>
</reference>
<gene>
    <name evidence="1" type="ORF">FK268_12700</name>
</gene>
<dbReference type="Proteomes" id="UP000319792">
    <property type="component" value="Unassembled WGS sequence"/>
</dbReference>
<dbReference type="EMBL" id="VIGV01000003">
    <property type="protein sequence ID" value="TWS24442.1"/>
    <property type="molecule type" value="Genomic_DNA"/>
</dbReference>